<keyword evidence="5 6" id="KW-0949">S-adenosyl-L-methionine</keyword>
<keyword evidence="8" id="KW-1185">Reference proteome</keyword>
<protein>
    <recommendedName>
        <fullName evidence="6">Ribosomal protein L11 methyltransferase</fullName>
        <shortName evidence="6">L11 Mtase</shortName>
        <ecNumber evidence="6">2.1.1.-</ecNumber>
    </recommendedName>
</protein>
<feature type="binding site" evidence="6">
    <location>
        <position position="155"/>
    </location>
    <ligand>
        <name>S-adenosyl-L-methionine</name>
        <dbReference type="ChEBI" id="CHEBI:59789"/>
    </ligand>
</feature>
<dbReference type="PANTHER" id="PTHR43648:SF1">
    <property type="entry name" value="ELECTRON TRANSFER FLAVOPROTEIN BETA SUBUNIT LYSINE METHYLTRANSFERASE"/>
    <property type="match status" value="1"/>
</dbReference>
<dbReference type="InterPro" id="IPR004498">
    <property type="entry name" value="Ribosomal_PrmA_MeTrfase"/>
</dbReference>
<comment type="caution">
    <text evidence="7">The sequence shown here is derived from an EMBL/GenBank/DDBJ whole genome shotgun (WGS) entry which is preliminary data.</text>
</comment>
<evidence type="ECO:0000313" key="7">
    <source>
        <dbReference type="EMBL" id="TDP85560.1"/>
    </source>
</evidence>
<dbReference type="PANTHER" id="PTHR43648">
    <property type="entry name" value="ELECTRON TRANSFER FLAVOPROTEIN BETA SUBUNIT LYSINE METHYLTRANSFERASE"/>
    <property type="match status" value="1"/>
</dbReference>
<evidence type="ECO:0000256" key="5">
    <source>
        <dbReference type="ARBA" id="ARBA00022691"/>
    </source>
</evidence>
<evidence type="ECO:0000256" key="2">
    <source>
        <dbReference type="ARBA" id="ARBA00022490"/>
    </source>
</evidence>
<dbReference type="GO" id="GO:0005840">
    <property type="term" value="C:ribosome"/>
    <property type="evidence" value="ECO:0007669"/>
    <property type="project" value="UniProtKB-KW"/>
</dbReference>
<dbReference type="Proteomes" id="UP000294547">
    <property type="component" value="Unassembled WGS sequence"/>
</dbReference>
<dbReference type="OrthoDB" id="9785995at2"/>
<evidence type="ECO:0000256" key="4">
    <source>
        <dbReference type="ARBA" id="ARBA00022679"/>
    </source>
</evidence>
<dbReference type="AlphaFoldDB" id="A0A4R6RGV4"/>
<evidence type="ECO:0000256" key="1">
    <source>
        <dbReference type="ARBA" id="ARBA00009741"/>
    </source>
</evidence>
<accession>A0A4R6RGV4</accession>
<keyword evidence="7" id="KW-0687">Ribonucleoprotein</keyword>
<keyword evidence="7" id="KW-0689">Ribosomal protein</keyword>
<comment type="catalytic activity">
    <reaction evidence="6">
        <text>L-lysyl-[protein] + 3 S-adenosyl-L-methionine = N(6),N(6),N(6)-trimethyl-L-lysyl-[protein] + 3 S-adenosyl-L-homocysteine + 3 H(+)</text>
        <dbReference type="Rhea" id="RHEA:54192"/>
        <dbReference type="Rhea" id="RHEA-COMP:9752"/>
        <dbReference type="Rhea" id="RHEA-COMP:13826"/>
        <dbReference type="ChEBI" id="CHEBI:15378"/>
        <dbReference type="ChEBI" id="CHEBI:29969"/>
        <dbReference type="ChEBI" id="CHEBI:57856"/>
        <dbReference type="ChEBI" id="CHEBI:59789"/>
        <dbReference type="ChEBI" id="CHEBI:61961"/>
    </reaction>
</comment>
<gene>
    <name evidence="6" type="primary">prmA</name>
    <name evidence="7" type="ORF">EDD54_2414</name>
</gene>
<feature type="binding site" evidence="6">
    <location>
        <position position="177"/>
    </location>
    <ligand>
        <name>S-adenosyl-L-methionine</name>
        <dbReference type="ChEBI" id="CHEBI:59789"/>
    </ligand>
</feature>
<dbReference type="HAMAP" id="MF_00735">
    <property type="entry name" value="Methyltr_PrmA"/>
    <property type="match status" value="1"/>
</dbReference>
<dbReference type="CDD" id="cd02440">
    <property type="entry name" value="AdoMet_MTases"/>
    <property type="match status" value="1"/>
</dbReference>
<comment type="function">
    <text evidence="6">Methylates ribosomal protein L11.</text>
</comment>
<comment type="similarity">
    <text evidence="1 6">Belongs to the methyltransferase superfamily. PrmA family.</text>
</comment>
<dbReference type="InterPro" id="IPR029063">
    <property type="entry name" value="SAM-dependent_MTases_sf"/>
</dbReference>
<feature type="binding site" evidence="6">
    <location>
        <position position="223"/>
    </location>
    <ligand>
        <name>S-adenosyl-L-methionine</name>
        <dbReference type="ChEBI" id="CHEBI:59789"/>
    </ligand>
</feature>
<dbReference type="Gene3D" id="3.40.50.150">
    <property type="entry name" value="Vaccinia Virus protein VP39"/>
    <property type="match status" value="1"/>
</dbReference>
<sequence length="289" mass="31074">MPQFQVRLLAGREEAERIATLMEAAFEDEGPVSWFEDGDDWAVEAWYFADDAEELEARVKDALGSDAFAAPLSVTEVPDVDWVALSLAGLKPVVAGRFVVHGAHDRANLPAGLIGLEIEANQAFGTGHHPTTWGCLVALSRLLRTRRYREVFDLGCGSGVLAIAVAKDGRRPVLASDIDPLAVGIALENAELNGVGGLFRCVTAAGFDHAAIRGRIFDLVVANILAGPLKQLSPRFRAQTRPGATVVLSGILTTQAPSVLAAFRAQGFAREREIRREGWSTLVLRRIAG</sequence>
<dbReference type="GO" id="GO:0005737">
    <property type="term" value="C:cytoplasm"/>
    <property type="evidence" value="ECO:0007669"/>
    <property type="project" value="UniProtKB-SubCell"/>
</dbReference>
<dbReference type="NCBIfam" id="NF001784">
    <property type="entry name" value="PRK00517.2-1"/>
    <property type="match status" value="1"/>
</dbReference>
<dbReference type="InterPro" id="IPR050078">
    <property type="entry name" value="Ribosomal_L11_MeTrfase_PrmA"/>
</dbReference>
<keyword evidence="4 6" id="KW-0808">Transferase</keyword>
<evidence type="ECO:0000313" key="8">
    <source>
        <dbReference type="Proteomes" id="UP000294547"/>
    </source>
</evidence>
<reference evidence="7 8" key="1">
    <citation type="submission" date="2019-03" db="EMBL/GenBank/DDBJ databases">
        <title>Genomic Encyclopedia of Type Strains, Phase IV (KMG-IV): sequencing the most valuable type-strain genomes for metagenomic binning, comparative biology and taxonomic classification.</title>
        <authorList>
            <person name="Goeker M."/>
        </authorList>
    </citation>
    <scope>NUCLEOTIDE SEQUENCE [LARGE SCALE GENOMIC DNA]</scope>
    <source>
        <strain evidence="7 8">DSM 102969</strain>
    </source>
</reference>
<organism evidence="7 8">
    <name type="scientific">Oharaeibacter diazotrophicus</name>
    <dbReference type="NCBI Taxonomy" id="1920512"/>
    <lineage>
        <taxon>Bacteria</taxon>
        <taxon>Pseudomonadati</taxon>
        <taxon>Pseudomonadota</taxon>
        <taxon>Alphaproteobacteria</taxon>
        <taxon>Hyphomicrobiales</taxon>
        <taxon>Pleomorphomonadaceae</taxon>
        <taxon>Oharaeibacter</taxon>
    </lineage>
</organism>
<name>A0A4R6RGV4_9HYPH</name>
<dbReference type="GO" id="GO:0016279">
    <property type="term" value="F:protein-lysine N-methyltransferase activity"/>
    <property type="evidence" value="ECO:0007669"/>
    <property type="project" value="RHEA"/>
</dbReference>
<dbReference type="EC" id="2.1.1.-" evidence="6"/>
<evidence type="ECO:0000256" key="6">
    <source>
        <dbReference type="HAMAP-Rule" id="MF_00735"/>
    </source>
</evidence>
<comment type="subcellular location">
    <subcellularLocation>
        <location evidence="6">Cytoplasm</location>
    </subcellularLocation>
</comment>
<proteinExistence type="inferred from homology"/>
<keyword evidence="2 6" id="KW-0963">Cytoplasm</keyword>
<keyword evidence="3 6" id="KW-0489">Methyltransferase</keyword>
<dbReference type="Pfam" id="PF06325">
    <property type="entry name" value="PrmA"/>
    <property type="match status" value="1"/>
</dbReference>
<dbReference type="GO" id="GO:0032259">
    <property type="term" value="P:methylation"/>
    <property type="evidence" value="ECO:0007669"/>
    <property type="project" value="UniProtKB-KW"/>
</dbReference>
<dbReference type="RefSeq" id="WP_126541398.1">
    <property type="nucleotide sequence ID" value="NZ_BSPM01000004.1"/>
</dbReference>
<dbReference type="EMBL" id="SNXY01000007">
    <property type="protein sequence ID" value="TDP85560.1"/>
    <property type="molecule type" value="Genomic_DNA"/>
</dbReference>
<dbReference type="SUPFAM" id="SSF53335">
    <property type="entry name" value="S-adenosyl-L-methionine-dependent methyltransferases"/>
    <property type="match status" value="1"/>
</dbReference>
<feature type="binding site" evidence="6">
    <location>
        <position position="132"/>
    </location>
    <ligand>
        <name>S-adenosyl-L-methionine</name>
        <dbReference type="ChEBI" id="CHEBI:59789"/>
    </ligand>
</feature>
<evidence type="ECO:0000256" key="3">
    <source>
        <dbReference type="ARBA" id="ARBA00022603"/>
    </source>
</evidence>